<evidence type="ECO:0000313" key="3">
    <source>
        <dbReference type="EMBL" id="PSK37066.1"/>
    </source>
</evidence>
<keyword evidence="2" id="KW-0812">Transmembrane</keyword>
<feature type="compositionally biased region" description="Basic and acidic residues" evidence="1">
    <location>
        <begin position="55"/>
        <end position="69"/>
    </location>
</feature>
<dbReference type="VEuPathDB" id="FungiDB:C7M61_003493"/>
<feature type="compositionally biased region" description="Basic and acidic residues" evidence="1">
    <location>
        <begin position="85"/>
        <end position="94"/>
    </location>
</feature>
<feature type="region of interest" description="Disordered" evidence="1">
    <location>
        <begin position="55"/>
        <end position="100"/>
    </location>
</feature>
<dbReference type="GeneID" id="36566881"/>
<dbReference type="RefSeq" id="XP_024712917.1">
    <property type="nucleotide sequence ID" value="XM_024858830.1"/>
</dbReference>
<reference evidence="3 4" key="1">
    <citation type="submission" date="2018-03" db="EMBL/GenBank/DDBJ databases">
        <title>Candida pseudohaemulonii genome assembly and annotation.</title>
        <authorList>
            <person name="Munoz J.F."/>
            <person name="Gade L.G."/>
            <person name="Chow N.A."/>
            <person name="Litvintseva A.P."/>
            <person name="Loparev V.N."/>
            <person name="Cuomo C.A."/>
        </authorList>
    </citation>
    <scope>NUCLEOTIDE SEQUENCE [LARGE SCALE GENOMIC DNA]</scope>
    <source>
        <strain evidence="3 4">B12108</strain>
    </source>
</reference>
<keyword evidence="2" id="KW-0472">Membrane</keyword>
<accession>A0A2P7YM68</accession>
<feature type="transmembrane region" description="Helical" evidence="2">
    <location>
        <begin position="366"/>
        <end position="384"/>
    </location>
</feature>
<feature type="transmembrane region" description="Helical" evidence="2">
    <location>
        <begin position="298"/>
        <end position="316"/>
    </location>
</feature>
<comment type="caution">
    <text evidence="3">The sequence shown here is derived from an EMBL/GenBank/DDBJ whole genome shotgun (WGS) entry which is preliminary data.</text>
</comment>
<feature type="transmembrane region" description="Helical" evidence="2">
    <location>
        <begin position="390"/>
        <end position="410"/>
    </location>
</feature>
<evidence type="ECO:0000313" key="4">
    <source>
        <dbReference type="Proteomes" id="UP000241107"/>
    </source>
</evidence>
<proteinExistence type="predicted"/>
<dbReference type="Proteomes" id="UP000241107">
    <property type="component" value="Unassembled WGS sequence"/>
</dbReference>
<organism evidence="3 4">
    <name type="scientific">Candidozyma pseudohaemuli</name>
    <dbReference type="NCBI Taxonomy" id="418784"/>
    <lineage>
        <taxon>Eukaryota</taxon>
        <taxon>Fungi</taxon>
        <taxon>Dikarya</taxon>
        <taxon>Ascomycota</taxon>
        <taxon>Saccharomycotina</taxon>
        <taxon>Pichiomycetes</taxon>
        <taxon>Metschnikowiaceae</taxon>
        <taxon>Candidozyma</taxon>
    </lineage>
</organism>
<feature type="compositionally biased region" description="Polar residues" evidence="1">
    <location>
        <begin position="17"/>
        <end position="29"/>
    </location>
</feature>
<keyword evidence="2" id="KW-1133">Transmembrane helix</keyword>
<evidence type="ECO:0000256" key="1">
    <source>
        <dbReference type="SAM" id="MobiDB-lite"/>
    </source>
</evidence>
<keyword evidence="4" id="KW-1185">Reference proteome</keyword>
<name>A0A2P7YM68_9ASCO</name>
<gene>
    <name evidence="3" type="ORF">C7M61_003493</name>
</gene>
<sequence>MSELNVSRLDERPLTLSGPSESVNVQGGSSKERVPPLSACDRIIVVPTKEDLLRFESGKTKPKRGDHGTFSRVPKADNFLSNQESRTEESKPNENDGLWNNPELHYNEELYLLLSRSDDPLWDFLHHRIIWLEEKGNNITVMEAGELQELRVMDDGLRWGKYLGGETPGSIFLRYEFYRNTLDIRIRHLISRSWIEDKEVQNQDPVLFYLIWRSKKQSRETLWLDRWEVDPRMTVHEASIDGVIRNLLPLEGDSNRYDKACDCCNKLLTLLRESGNVLYEPEIRYLEKLLGKVKPKSWWNLASPISLACVAASFFGSMTKLSPRSGGYYSSLVQGLLFTAASLITAAETSSILASRRRAEHWSQHVLLGVSVSAGLISCSLRMWDESDNYQPVVVVLDLLLGFVLGLYLMKPYTLVDPE</sequence>
<dbReference type="AlphaFoldDB" id="A0A2P7YM68"/>
<dbReference type="EMBL" id="PYFQ01000009">
    <property type="protein sequence ID" value="PSK37066.1"/>
    <property type="molecule type" value="Genomic_DNA"/>
</dbReference>
<evidence type="ECO:0000256" key="2">
    <source>
        <dbReference type="SAM" id="Phobius"/>
    </source>
</evidence>
<feature type="region of interest" description="Disordered" evidence="1">
    <location>
        <begin position="1"/>
        <end position="35"/>
    </location>
</feature>
<feature type="transmembrane region" description="Helical" evidence="2">
    <location>
        <begin position="336"/>
        <end position="354"/>
    </location>
</feature>
<protein>
    <submittedName>
        <fullName evidence="3">Uncharacterized protein</fullName>
    </submittedName>
</protein>